<dbReference type="Proteomes" id="UP000317572">
    <property type="component" value="Chromosome"/>
</dbReference>
<evidence type="ECO:0000313" key="5">
    <source>
        <dbReference type="Proteomes" id="UP000595237"/>
    </source>
</evidence>
<feature type="domain" description="DJ-1/PfpI" evidence="1">
    <location>
        <begin position="7"/>
        <end position="165"/>
    </location>
</feature>
<dbReference type="RefSeq" id="WP_104410909.1">
    <property type="nucleotide sequence ID" value="NZ_CAMFKG010000001.1"/>
</dbReference>
<organism evidence="2 4">
    <name type="scientific">Serratia liquefaciens</name>
    <dbReference type="NCBI Taxonomy" id="614"/>
    <lineage>
        <taxon>Bacteria</taxon>
        <taxon>Pseudomonadati</taxon>
        <taxon>Pseudomonadota</taxon>
        <taxon>Gammaproteobacteria</taxon>
        <taxon>Enterobacterales</taxon>
        <taxon>Yersiniaceae</taxon>
        <taxon>Serratia</taxon>
    </lineage>
</organism>
<dbReference type="EMBL" id="CP068148">
    <property type="protein sequence ID" value="QQU54131.1"/>
    <property type="molecule type" value="Genomic_DNA"/>
</dbReference>
<evidence type="ECO:0000259" key="1">
    <source>
        <dbReference type="Pfam" id="PF01965"/>
    </source>
</evidence>
<dbReference type="InterPro" id="IPR029062">
    <property type="entry name" value="Class_I_gatase-like"/>
</dbReference>
<dbReference type="Pfam" id="PF01965">
    <property type="entry name" value="DJ-1_PfpI"/>
    <property type="match status" value="1"/>
</dbReference>
<dbReference type="SUPFAM" id="SSF52317">
    <property type="entry name" value="Class I glutamine amidotransferase-like"/>
    <property type="match status" value="1"/>
</dbReference>
<dbReference type="PANTHER" id="PTHR43130">
    <property type="entry name" value="ARAC-FAMILY TRANSCRIPTIONAL REGULATOR"/>
    <property type="match status" value="1"/>
</dbReference>
<accession>A0A515CYQ8</accession>
<name>A0A515CYQ8_SERLI</name>
<dbReference type="AlphaFoldDB" id="A0A515CYQ8"/>
<evidence type="ECO:0000313" key="4">
    <source>
        <dbReference type="Proteomes" id="UP000317572"/>
    </source>
</evidence>
<dbReference type="EMBL" id="CP033893">
    <property type="protein sequence ID" value="QDL33262.1"/>
    <property type="molecule type" value="Genomic_DNA"/>
</dbReference>
<protein>
    <submittedName>
        <fullName evidence="2">DJ-1/PfpI family protein</fullName>
    </submittedName>
</protein>
<dbReference type="GO" id="GO:0006355">
    <property type="term" value="P:regulation of DNA-templated transcription"/>
    <property type="evidence" value="ECO:0007669"/>
    <property type="project" value="TreeGrafter"/>
</dbReference>
<proteinExistence type="predicted"/>
<dbReference type="InterPro" id="IPR052158">
    <property type="entry name" value="INH-QAR"/>
</dbReference>
<dbReference type="CDD" id="cd03139">
    <property type="entry name" value="GATase1_PfpI_2"/>
    <property type="match status" value="1"/>
</dbReference>
<keyword evidence="5" id="KW-1185">Reference proteome</keyword>
<dbReference type="PANTHER" id="PTHR43130:SF2">
    <property type="entry name" value="DJ-1_PFPI DOMAIN-CONTAINING PROTEIN"/>
    <property type="match status" value="1"/>
</dbReference>
<reference evidence="2 4" key="1">
    <citation type="submission" date="2018-11" db="EMBL/GenBank/DDBJ databases">
        <title>The first complete genome of Serratia liquefaciens isolated from metalophyte plant revel distinctness adaptive mechanisms in an extreme habitat.</title>
        <authorList>
            <person name="Caneschi W.L."/>
            <person name="Sanchez A.B."/>
            <person name="Felestrino E.B."/>
            <person name="Assis R.A.B."/>
            <person name="Lemes C.G.C."/>
            <person name="Cordeiro I.F."/>
            <person name="Fonseca N.P."/>
            <person name="Villa M."/>
            <person name="Vieira I.T."/>
            <person name="Moraes L.A."/>
            <person name="Kamino L.H.Y."/>
            <person name="do Carmo F."/>
            <person name="Garcia C.M."/>
            <person name="Almeida N.F."/>
            <person name="Silva R.S."/>
            <person name="Ferro J.A."/>
            <person name="Ferro M.I.T."/>
            <person name="Varani A.M."/>
            <person name="Ferreira R.M."/>
            <person name="dos Santos V.L."/>
            <person name="Silva U.C."/>
            <person name="Setubal J.C."/>
            <person name="Moreira L.M."/>
        </authorList>
    </citation>
    <scope>NUCLEOTIDE SEQUENCE [LARGE SCALE GENOMIC DNA]</scope>
    <source>
        <strain evidence="2 4">FG3</strain>
    </source>
</reference>
<evidence type="ECO:0000313" key="2">
    <source>
        <dbReference type="EMBL" id="QDL33262.1"/>
    </source>
</evidence>
<sequence length="226" mass="24034">MSEPLVIVFPIYQGVTQLDFTGPLQFLRHMPGAEIVVASVGGADISAEGLHFTQLQKLEEVTRCDVLCVPGGAGCTQALENDAFMSQIRRLGLDARYLTSVCTGSLILAAAGLLQGKRAACHWSMRESLALFGALPSHARVERDGNVISGGGVTAGIDFALALIAELHDEETAQMIQLYLEYAPAPPFQGGTPELAPAHVLARVQAQMADSLRQRRALVAQIAARG</sequence>
<reference evidence="3 5" key="2">
    <citation type="submission" date="2021-01" db="EMBL/GenBank/DDBJ databases">
        <title>FDA dAtabase for Regulatory Grade micrObial Sequences (FDA-ARGOS): Supporting development and validation of Infectious Disease Dx tests.</title>
        <authorList>
            <person name="Blissenbach B."/>
            <person name="Krut O."/>
            <person name="Tallon L."/>
            <person name="Sadzewicz L."/>
            <person name="Zhao X."/>
            <person name="Boylan J."/>
            <person name="Ott S."/>
            <person name="Bowen H."/>
            <person name="Vavikolanu K."/>
            <person name="Mehta A."/>
            <person name="Aluvathingal J."/>
            <person name="Nadendla S."/>
            <person name="Yan Y."/>
            <person name="Sichtig H."/>
        </authorList>
    </citation>
    <scope>NUCLEOTIDE SEQUENCE [LARGE SCALE GENOMIC DNA]</scope>
    <source>
        <strain evidence="3 5">FDAARGOS_1081</strain>
    </source>
</reference>
<dbReference type="Gene3D" id="3.40.50.880">
    <property type="match status" value="1"/>
</dbReference>
<dbReference type="InterPro" id="IPR002818">
    <property type="entry name" value="DJ-1/PfpI"/>
</dbReference>
<dbReference type="Proteomes" id="UP000595237">
    <property type="component" value="Chromosome"/>
</dbReference>
<evidence type="ECO:0000313" key="3">
    <source>
        <dbReference type="EMBL" id="QQU54131.1"/>
    </source>
</evidence>
<gene>
    <name evidence="2" type="ORF">EGO53_16265</name>
    <name evidence="3" type="ORF">I6I38_17615</name>
</gene>
<dbReference type="STRING" id="614.XJ20_17115"/>